<dbReference type="CDD" id="cd00838">
    <property type="entry name" value="MPP_superfamily"/>
    <property type="match status" value="1"/>
</dbReference>
<feature type="domain" description="Calcineurin-like phosphoesterase" evidence="2">
    <location>
        <begin position="1"/>
        <end position="210"/>
    </location>
</feature>
<accession>A0A1H2KC44</accession>
<dbReference type="PIRSF" id="PIRSF000883">
    <property type="entry name" value="Pesterase_MJ0912"/>
    <property type="match status" value="1"/>
</dbReference>
<evidence type="ECO:0000313" key="3">
    <source>
        <dbReference type="EMBL" id="SDU66239.1"/>
    </source>
</evidence>
<dbReference type="AlphaFoldDB" id="A0A1H2KC44"/>
<dbReference type="InterPro" id="IPR011152">
    <property type="entry name" value="Pesterase_MJ0912"/>
</dbReference>
<dbReference type="InterPro" id="IPR029052">
    <property type="entry name" value="Metallo-depent_PP-like"/>
</dbReference>
<evidence type="ECO:0000313" key="4">
    <source>
        <dbReference type="Proteomes" id="UP000199608"/>
    </source>
</evidence>
<keyword evidence="4" id="KW-1185">Reference proteome</keyword>
<organism evidence="3 4">
    <name type="scientific">Desulfobacula phenolica</name>
    <dbReference type="NCBI Taxonomy" id="90732"/>
    <lineage>
        <taxon>Bacteria</taxon>
        <taxon>Pseudomonadati</taxon>
        <taxon>Thermodesulfobacteriota</taxon>
        <taxon>Desulfobacteria</taxon>
        <taxon>Desulfobacterales</taxon>
        <taxon>Desulfobacteraceae</taxon>
        <taxon>Desulfobacula</taxon>
    </lineage>
</organism>
<dbReference type="Pfam" id="PF12850">
    <property type="entry name" value="Metallophos_2"/>
    <property type="match status" value="1"/>
</dbReference>
<reference evidence="4" key="1">
    <citation type="submission" date="2016-10" db="EMBL/GenBank/DDBJ databases">
        <authorList>
            <person name="Varghese N."/>
            <person name="Submissions S."/>
        </authorList>
    </citation>
    <scope>NUCLEOTIDE SEQUENCE [LARGE SCALE GENOMIC DNA]</scope>
    <source>
        <strain evidence="4">DSM 3384</strain>
    </source>
</reference>
<dbReference type="SUPFAM" id="SSF56300">
    <property type="entry name" value="Metallo-dependent phosphatases"/>
    <property type="match status" value="1"/>
</dbReference>
<comment type="similarity">
    <text evidence="1">Belongs to the metallophosphoesterase superfamily. YfcE family.</text>
</comment>
<dbReference type="Proteomes" id="UP000199608">
    <property type="component" value="Unassembled WGS sequence"/>
</dbReference>
<evidence type="ECO:0000256" key="1">
    <source>
        <dbReference type="ARBA" id="ARBA00008950"/>
    </source>
</evidence>
<dbReference type="GO" id="GO:0016791">
    <property type="term" value="F:phosphatase activity"/>
    <property type="evidence" value="ECO:0007669"/>
    <property type="project" value="TreeGrafter"/>
</dbReference>
<dbReference type="PANTHER" id="PTHR42850:SF2">
    <property type="entry name" value="BLL5683 PROTEIN"/>
    <property type="match status" value="1"/>
</dbReference>
<dbReference type="PANTHER" id="PTHR42850">
    <property type="entry name" value="METALLOPHOSPHOESTERASE"/>
    <property type="match status" value="1"/>
</dbReference>
<dbReference type="EMBL" id="FNLL01000030">
    <property type="protein sequence ID" value="SDU66239.1"/>
    <property type="molecule type" value="Genomic_DNA"/>
</dbReference>
<dbReference type="RefSeq" id="WP_092238688.1">
    <property type="nucleotide sequence ID" value="NZ_FNLL01000030.1"/>
</dbReference>
<dbReference type="GO" id="GO:0005737">
    <property type="term" value="C:cytoplasm"/>
    <property type="evidence" value="ECO:0007669"/>
    <property type="project" value="TreeGrafter"/>
</dbReference>
<dbReference type="Gene3D" id="3.60.21.10">
    <property type="match status" value="1"/>
</dbReference>
<dbReference type="InterPro" id="IPR050126">
    <property type="entry name" value="Ap4A_hydrolase"/>
</dbReference>
<name>A0A1H2KC44_9BACT</name>
<evidence type="ECO:0000259" key="2">
    <source>
        <dbReference type="Pfam" id="PF12850"/>
    </source>
</evidence>
<sequence length="223" mass="25980">MKIAVFSDVHSCYSKMAAVFKDMENYQIDQYICLGDIIGYGDQPEKTINLLMEKKVTSVRGNHELAMFDRDYLEVFPKSIKQPLLDNIAAISTKSVRYLENTPDYLKLANCHFVHGTPPDKLTTYIYDVTDYYLKSLFNNSKEQFFFTGHTHKLKLITYKDQIVYRRRITKNCTIHLEENQKILLNVGSIGFSRDDFEASKYAIFDTENKQIIVRMVNKPATR</sequence>
<proteinExistence type="inferred from homology"/>
<gene>
    <name evidence="3" type="ORF">SAMN04487931_1307</name>
</gene>
<dbReference type="InterPro" id="IPR024654">
    <property type="entry name" value="Calcineurin-like_PHP_lpxH"/>
</dbReference>
<protein>
    <submittedName>
        <fullName evidence="3">Predicted phosphodiesterase</fullName>
    </submittedName>
</protein>